<keyword evidence="3" id="KW-1185">Reference proteome</keyword>
<evidence type="ECO:0000259" key="1">
    <source>
        <dbReference type="Pfam" id="PF13460"/>
    </source>
</evidence>
<evidence type="ECO:0000313" key="3">
    <source>
        <dbReference type="Proteomes" id="UP000316726"/>
    </source>
</evidence>
<dbReference type="Pfam" id="PF13460">
    <property type="entry name" value="NAD_binding_10"/>
    <property type="match status" value="1"/>
</dbReference>
<dbReference type="OrthoDB" id="419598at2759"/>
<dbReference type="InterPro" id="IPR036291">
    <property type="entry name" value="NAD(P)-bd_dom_sf"/>
</dbReference>
<gene>
    <name evidence="2" type="ORF">A3770_04p33190</name>
</gene>
<name>A0A5B8MKK8_9CHLO</name>
<dbReference type="AlphaFoldDB" id="A0A5B8MKK8"/>
<dbReference type="EMBL" id="CP031037">
    <property type="protein sequence ID" value="QDZ20801.1"/>
    <property type="molecule type" value="Genomic_DNA"/>
</dbReference>
<dbReference type="Gene3D" id="3.40.50.720">
    <property type="entry name" value="NAD(P)-binding Rossmann-like Domain"/>
    <property type="match status" value="1"/>
</dbReference>
<dbReference type="InterPro" id="IPR016040">
    <property type="entry name" value="NAD(P)-bd_dom"/>
</dbReference>
<dbReference type="CDD" id="cd05243">
    <property type="entry name" value="SDR_a5"/>
    <property type="match status" value="1"/>
</dbReference>
<proteinExistence type="predicted"/>
<dbReference type="STRING" id="1764295.A0A5B8MKK8"/>
<feature type="domain" description="NAD(P)-binding" evidence="1">
    <location>
        <begin position="123"/>
        <end position="341"/>
    </location>
</feature>
<accession>A0A5B8MKK8</accession>
<reference evidence="2 3" key="1">
    <citation type="submission" date="2018-07" db="EMBL/GenBank/DDBJ databases">
        <title>The complete nuclear genome of the prasinophyte Chloropicon primus (CCMP1205).</title>
        <authorList>
            <person name="Pombert J.-F."/>
            <person name="Otis C."/>
            <person name="Turmel M."/>
            <person name="Lemieux C."/>
        </authorList>
    </citation>
    <scope>NUCLEOTIDE SEQUENCE [LARGE SCALE GENOMIC DNA]</scope>
    <source>
        <strain evidence="2 3">CCMP1205</strain>
    </source>
</reference>
<sequence length="396" mass="42431">MATTMAMTMATGGGGVVRRAGARAAQRVRLARRPESCSRSNGAARRRSSGVDCRISDLVCRAEELRWVGETTTAKEAVVVQEKEEEELRWVGETTTAKEAVVAQEEPAVDVSLGPDSRVLVTGAGGRTGQLVLKKLAEQGISTRGLFRTEKSKKKIAKMLGADARVDLVVGDVSSAEDVKAAMEGCTHVVLLSSAKPQIKKRSLVRILVKKLFRMDPGRPSFRWIENGSPEVVDYLGGKAQIDAAVAAGVKQFVYVGSMGGTQSDNFLNTIGDGNILLWKRKAEVYLAGSGMKYTIVHPGGLLNKEGGERKLVIDVDDKILETKERSVPREDVASVVVGCLGLDEAVDTAFDLASKDPEGGSTEPLDVPSLLKTLDGKSCDYALNSEDVENLVLSQ</sequence>
<dbReference type="PANTHER" id="PTHR14194">
    <property type="entry name" value="NITROGEN METABOLIC REGULATION PROTEIN NMR-RELATED"/>
    <property type="match status" value="1"/>
</dbReference>
<evidence type="ECO:0000313" key="2">
    <source>
        <dbReference type="EMBL" id="QDZ20801.1"/>
    </source>
</evidence>
<protein>
    <submittedName>
        <fullName evidence="2">NAD(P)-binding protein</fullName>
    </submittedName>
</protein>
<dbReference type="GO" id="GO:0009507">
    <property type="term" value="C:chloroplast"/>
    <property type="evidence" value="ECO:0007669"/>
    <property type="project" value="TreeGrafter"/>
</dbReference>
<dbReference type="SUPFAM" id="SSF51735">
    <property type="entry name" value="NAD(P)-binding Rossmann-fold domains"/>
    <property type="match status" value="1"/>
</dbReference>
<dbReference type="Proteomes" id="UP000316726">
    <property type="component" value="Chromosome 4"/>
</dbReference>
<dbReference type="GO" id="GO:0016491">
    <property type="term" value="F:oxidoreductase activity"/>
    <property type="evidence" value="ECO:0007669"/>
    <property type="project" value="InterPro"/>
</dbReference>
<organism evidence="2 3">
    <name type="scientific">Chloropicon primus</name>
    <dbReference type="NCBI Taxonomy" id="1764295"/>
    <lineage>
        <taxon>Eukaryota</taxon>
        <taxon>Viridiplantae</taxon>
        <taxon>Chlorophyta</taxon>
        <taxon>Chloropicophyceae</taxon>
        <taxon>Chloropicales</taxon>
        <taxon>Chloropicaceae</taxon>
        <taxon>Chloropicon</taxon>
    </lineage>
</organism>
<dbReference type="InterPro" id="IPR044163">
    <property type="entry name" value="SARED1-like"/>
</dbReference>
<dbReference type="PANTHER" id="PTHR14194:SF86">
    <property type="entry name" value="OS05G0110300 PROTEIN"/>
    <property type="match status" value="1"/>
</dbReference>